<dbReference type="EMBL" id="LAZR01002096">
    <property type="protein sequence ID" value="KKN34583.1"/>
    <property type="molecule type" value="Genomic_DNA"/>
</dbReference>
<comment type="caution">
    <text evidence="1">The sequence shown here is derived from an EMBL/GenBank/DDBJ whole genome shotgun (WGS) entry which is preliminary data.</text>
</comment>
<accession>A0A0F9SZ94</accession>
<reference evidence="1" key="1">
    <citation type="journal article" date="2015" name="Nature">
        <title>Complex archaea that bridge the gap between prokaryotes and eukaryotes.</title>
        <authorList>
            <person name="Spang A."/>
            <person name="Saw J.H."/>
            <person name="Jorgensen S.L."/>
            <person name="Zaremba-Niedzwiedzka K."/>
            <person name="Martijn J."/>
            <person name="Lind A.E."/>
            <person name="van Eijk R."/>
            <person name="Schleper C."/>
            <person name="Guy L."/>
            <person name="Ettema T.J."/>
        </authorList>
    </citation>
    <scope>NUCLEOTIDE SEQUENCE</scope>
</reference>
<dbReference type="AlphaFoldDB" id="A0A0F9SZ94"/>
<proteinExistence type="predicted"/>
<protein>
    <submittedName>
        <fullName evidence="1">Uncharacterized protein</fullName>
    </submittedName>
</protein>
<organism evidence="1">
    <name type="scientific">marine sediment metagenome</name>
    <dbReference type="NCBI Taxonomy" id="412755"/>
    <lineage>
        <taxon>unclassified sequences</taxon>
        <taxon>metagenomes</taxon>
        <taxon>ecological metagenomes</taxon>
    </lineage>
</organism>
<evidence type="ECO:0000313" key="1">
    <source>
        <dbReference type="EMBL" id="KKN34583.1"/>
    </source>
</evidence>
<name>A0A0F9SZ94_9ZZZZ</name>
<gene>
    <name evidence="1" type="ORF">LCGC14_0792230</name>
</gene>
<sequence>MMEEFKLFSTKIATWASPITIRAYDEHDALGLTRALFKVPTDVEITATEEEVNKSEMPSM</sequence>